<dbReference type="VEuPathDB" id="FungiDB:ASPFODRAFT_625866"/>
<accession>A0A1M3TG23</accession>
<sequence length="60" mass="7186">MKWLINWRDWDPETGPAVTGERGWPGLGWGAAWLDSLTVFLYGYLDRRRFYLMIYLFNDV</sequence>
<keyword evidence="1" id="KW-1133">Transmembrane helix</keyword>
<evidence type="ECO:0000313" key="2">
    <source>
        <dbReference type="EMBL" id="OJZ85713.1"/>
    </source>
</evidence>
<proteinExistence type="predicted"/>
<evidence type="ECO:0000256" key="1">
    <source>
        <dbReference type="SAM" id="Phobius"/>
    </source>
</evidence>
<evidence type="ECO:0000313" key="3">
    <source>
        <dbReference type="Proteomes" id="UP000184063"/>
    </source>
</evidence>
<gene>
    <name evidence="2" type="ORF">ASPFODRAFT_625866</name>
</gene>
<reference evidence="3" key="1">
    <citation type="journal article" date="2017" name="Genome Biol.">
        <title>Comparative genomics reveals high biological diversity and specific adaptations in the industrially and medically important fungal genus Aspergillus.</title>
        <authorList>
            <person name="de Vries R.P."/>
            <person name="Riley R."/>
            <person name="Wiebenga A."/>
            <person name="Aguilar-Osorio G."/>
            <person name="Amillis S."/>
            <person name="Uchima C.A."/>
            <person name="Anderluh G."/>
            <person name="Asadollahi M."/>
            <person name="Askin M."/>
            <person name="Barry K."/>
            <person name="Battaglia E."/>
            <person name="Bayram O."/>
            <person name="Benocci T."/>
            <person name="Braus-Stromeyer S.A."/>
            <person name="Caldana C."/>
            <person name="Canovas D."/>
            <person name="Cerqueira G.C."/>
            <person name="Chen F."/>
            <person name="Chen W."/>
            <person name="Choi C."/>
            <person name="Clum A."/>
            <person name="Dos Santos R.A."/>
            <person name="Damasio A.R."/>
            <person name="Diallinas G."/>
            <person name="Emri T."/>
            <person name="Fekete E."/>
            <person name="Flipphi M."/>
            <person name="Freyberg S."/>
            <person name="Gallo A."/>
            <person name="Gournas C."/>
            <person name="Habgood R."/>
            <person name="Hainaut M."/>
            <person name="Harispe M.L."/>
            <person name="Henrissat B."/>
            <person name="Hilden K.S."/>
            <person name="Hope R."/>
            <person name="Hossain A."/>
            <person name="Karabika E."/>
            <person name="Karaffa L."/>
            <person name="Karanyi Z."/>
            <person name="Krasevec N."/>
            <person name="Kuo A."/>
            <person name="Kusch H."/>
            <person name="LaButti K."/>
            <person name="Lagendijk E.L."/>
            <person name="Lapidus A."/>
            <person name="Levasseur A."/>
            <person name="Lindquist E."/>
            <person name="Lipzen A."/>
            <person name="Logrieco A.F."/>
            <person name="MacCabe A."/>
            <person name="Maekelae M.R."/>
            <person name="Malavazi I."/>
            <person name="Melin P."/>
            <person name="Meyer V."/>
            <person name="Mielnichuk N."/>
            <person name="Miskei M."/>
            <person name="Molnar A.P."/>
            <person name="Mule G."/>
            <person name="Ngan C.Y."/>
            <person name="Orejas M."/>
            <person name="Orosz E."/>
            <person name="Ouedraogo J.P."/>
            <person name="Overkamp K.M."/>
            <person name="Park H.-S."/>
            <person name="Perrone G."/>
            <person name="Piumi F."/>
            <person name="Punt P.J."/>
            <person name="Ram A.F."/>
            <person name="Ramon A."/>
            <person name="Rauscher S."/>
            <person name="Record E."/>
            <person name="Riano-Pachon D.M."/>
            <person name="Robert V."/>
            <person name="Roehrig J."/>
            <person name="Ruller R."/>
            <person name="Salamov A."/>
            <person name="Salih N.S."/>
            <person name="Samson R.A."/>
            <person name="Sandor E."/>
            <person name="Sanguinetti M."/>
            <person name="Schuetze T."/>
            <person name="Sepcic K."/>
            <person name="Shelest E."/>
            <person name="Sherlock G."/>
            <person name="Sophianopoulou V."/>
            <person name="Squina F.M."/>
            <person name="Sun H."/>
            <person name="Susca A."/>
            <person name="Todd R.B."/>
            <person name="Tsang A."/>
            <person name="Unkles S.E."/>
            <person name="van de Wiele N."/>
            <person name="van Rossen-Uffink D."/>
            <person name="Oliveira J.V."/>
            <person name="Vesth T.C."/>
            <person name="Visser J."/>
            <person name="Yu J.-H."/>
            <person name="Zhou M."/>
            <person name="Andersen M.R."/>
            <person name="Archer D.B."/>
            <person name="Baker S.E."/>
            <person name="Benoit I."/>
            <person name="Brakhage A.A."/>
            <person name="Braus G.H."/>
            <person name="Fischer R."/>
            <person name="Frisvad J.C."/>
            <person name="Goldman G.H."/>
            <person name="Houbraken J."/>
            <person name="Oakley B."/>
            <person name="Pocsi I."/>
            <person name="Scazzocchio C."/>
            <person name="Seiboth B."/>
            <person name="vanKuyk P.A."/>
            <person name="Wortman J."/>
            <person name="Dyer P.S."/>
            <person name="Grigoriev I.V."/>
        </authorList>
    </citation>
    <scope>NUCLEOTIDE SEQUENCE [LARGE SCALE GENOMIC DNA]</scope>
    <source>
        <strain evidence="3">CBS 106.47</strain>
    </source>
</reference>
<organism evidence="2 3">
    <name type="scientific">Aspergillus luchuensis (strain CBS 106.47)</name>
    <dbReference type="NCBI Taxonomy" id="1137211"/>
    <lineage>
        <taxon>Eukaryota</taxon>
        <taxon>Fungi</taxon>
        <taxon>Dikarya</taxon>
        <taxon>Ascomycota</taxon>
        <taxon>Pezizomycotina</taxon>
        <taxon>Eurotiomycetes</taxon>
        <taxon>Eurotiomycetidae</taxon>
        <taxon>Eurotiales</taxon>
        <taxon>Aspergillaceae</taxon>
        <taxon>Aspergillus</taxon>
        <taxon>Aspergillus subgen. Circumdati</taxon>
    </lineage>
</organism>
<dbReference type="AlphaFoldDB" id="A0A1M3TG23"/>
<feature type="transmembrane region" description="Helical" evidence="1">
    <location>
        <begin position="26"/>
        <end position="45"/>
    </location>
</feature>
<protein>
    <submittedName>
        <fullName evidence="2">Uncharacterized protein</fullName>
    </submittedName>
</protein>
<dbReference type="Proteomes" id="UP000184063">
    <property type="component" value="Unassembled WGS sequence"/>
</dbReference>
<name>A0A1M3TG23_ASPLC</name>
<keyword evidence="1" id="KW-0472">Membrane</keyword>
<dbReference type="EMBL" id="KV878242">
    <property type="protein sequence ID" value="OJZ85713.1"/>
    <property type="molecule type" value="Genomic_DNA"/>
</dbReference>
<keyword evidence="1" id="KW-0812">Transmembrane</keyword>